<keyword evidence="4" id="KW-0732">Signal</keyword>
<evidence type="ECO:0000256" key="3">
    <source>
        <dbReference type="ARBA" id="ARBA00022525"/>
    </source>
</evidence>
<proteinExistence type="inferred from homology"/>
<dbReference type="PANTHER" id="PTHR10970">
    <property type="entry name" value="CLUSTERIN"/>
    <property type="match status" value="1"/>
</dbReference>
<evidence type="ECO:0000256" key="5">
    <source>
        <dbReference type="ARBA" id="ARBA00023054"/>
    </source>
</evidence>
<evidence type="ECO:0000256" key="6">
    <source>
        <dbReference type="ARBA" id="ARBA00023157"/>
    </source>
</evidence>
<evidence type="ECO:0000256" key="4">
    <source>
        <dbReference type="ARBA" id="ARBA00022729"/>
    </source>
</evidence>
<keyword evidence="13" id="KW-1185">Reference proteome</keyword>
<organism evidence="12 13">
    <name type="scientific">Vombatus ursinus</name>
    <name type="common">Common wombat</name>
    <dbReference type="NCBI Taxonomy" id="29139"/>
    <lineage>
        <taxon>Eukaryota</taxon>
        <taxon>Metazoa</taxon>
        <taxon>Chordata</taxon>
        <taxon>Craniata</taxon>
        <taxon>Vertebrata</taxon>
        <taxon>Euteleostomi</taxon>
        <taxon>Mammalia</taxon>
        <taxon>Metatheria</taxon>
        <taxon>Diprotodontia</taxon>
        <taxon>Vombatidae</taxon>
        <taxon>Vombatus</taxon>
    </lineage>
</organism>
<dbReference type="Pfam" id="PF01093">
    <property type="entry name" value="Clusterin"/>
    <property type="match status" value="1"/>
</dbReference>
<feature type="domain" description="Clusterin C-terminal" evidence="11">
    <location>
        <begin position="262"/>
        <end position="483"/>
    </location>
</feature>
<dbReference type="Ensembl" id="ENSVURT00010015361.1">
    <property type="protein sequence ID" value="ENSVURP00010013492.1"/>
    <property type="gene ID" value="ENSVURG00010010370.1"/>
</dbReference>
<protein>
    <recommendedName>
        <fullName evidence="8">Clusterin</fullName>
    </recommendedName>
</protein>
<dbReference type="SMART" id="SM00030">
    <property type="entry name" value="CLb"/>
    <property type="match status" value="1"/>
</dbReference>
<dbReference type="GO" id="GO:0005615">
    <property type="term" value="C:extracellular space"/>
    <property type="evidence" value="ECO:0007669"/>
    <property type="project" value="TreeGrafter"/>
</dbReference>
<evidence type="ECO:0000259" key="11">
    <source>
        <dbReference type="SMART" id="SM00035"/>
    </source>
</evidence>
<dbReference type="STRING" id="29139.ENSVURP00010013492"/>
<accession>A0A4X2KWK6</accession>
<dbReference type="InterPro" id="IPR016014">
    <property type="entry name" value="Clusterin_N"/>
</dbReference>
<evidence type="ECO:0000313" key="13">
    <source>
        <dbReference type="Proteomes" id="UP000314987"/>
    </source>
</evidence>
<evidence type="ECO:0000256" key="8">
    <source>
        <dbReference type="RuleBase" id="RU000629"/>
    </source>
</evidence>
<evidence type="ECO:0000259" key="10">
    <source>
        <dbReference type="SMART" id="SM00030"/>
    </source>
</evidence>
<evidence type="ECO:0000256" key="1">
    <source>
        <dbReference type="ARBA" id="ARBA00004613"/>
    </source>
</evidence>
<keyword evidence="5 9" id="KW-0175">Coiled coil</keyword>
<reference evidence="12" key="2">
    <citation type="submission" date="2025-08" db="UniProtKB">
        <authorList>
            <consortium name="Ensembl"/>
        </authorList>
    </citation>
    <scope>IDENTIFICATION</scope>
</reference>
<keyword evidence="3" id="KW-0964">Secreted</keyword>
<feature type="domain" description="Clusterin N-terminal" evidence="10">
    <location>
        <begin position="50"/>
        <end position="261"/>
    </location>
</feature>
<dbReference type="GeneTree" id="ENSGT00530000063668"/>
<reference evidence="12" key="3">
    <citation type="submission" date="2025-09" db="UniProtKB">
        <authorList>
            <consortium name="Ensembl"/>
        </authorList>
    </citation>
    <scope>IDENTIFICATION</scope>
</reference>
<comment type="similarity">
    <text evidence="2 8">Belongs to the clusterin family.</text>
</comment>
<reference evidence="13" key="1">
    <citation type="submission" date="2018-12" db="EMBL/GenBank/DDBJ databases">
        <authorList>
            <person name="Yazar S."/>
        </authorList>
    </citation>
    <scope>NUCLEOTIDE SEQUENCE [LARGE SCALE GENOMIC DNA]</scope>
</reference>
<dbReference type="SMART" id="SM00035">
    <property type="entry name" value="CLa"/>
    <property type="match status" value="1"/>
</dbReference>
<evidence type="ECO:0000256" key="9">
    <source>
        <dbReference type="SAM" id="Coils"/>
    </source>
</evidence>
<keyword evidence="7" id="KW-0325">Glycoprotein</keyword>
<dbReference type="GO" id="GO:0051787">
    <property type="term" value="F:misfolded protein binding"/>
    <property type="evidence" value="ECO:0007669"/>
    <property type="project" value="TreeGrafter"/>
</dbReference>
<evidence type="ECO:0000256" key="7">
    <source>
        <dbReference type="ARBA" id="ARBA00023180"/>
    </source>
</evidence>
<dbReference type="InterPro" id="IPR000753">
    <property type="entry name" value="Clusterin-like"/>
</dbReference>
<evidence type="ECO:0000256" key="2">
    <source>
        <dbReference type="ARBA" id="ARBA00010069"/>
    </source>
</evidence>
<comment type="subcellular location">
    <subcellularLocation>
        <location evidence="1">Secreted</location>
    </subcellularLocation>
</comment>
<feature type="coiled-coil region" evidence="9">
    <location>
        <begin position="94"/>
        <end position="128"/>
    </location>
</feature>
<dbReference type="OMA" id="YLSEDCP"/>
<evidence type="ECO:0000313" key="12">
    <source>
        <dbReference type="Ensembl" id="ENSVURP00010013492.1"/>
    </source>
</evidence>
<sequence>LFISSLVFSIAPNRSIKINISMGNMKPSILMFTVHLLWLKGCQCAPTWKDTTDLRENLKSLSVVGEQYVDEEVKKALIGIKQMKIVMERNEVKHKELMKTLKKSSKEKQEALQLMNEVKERLEVEERRCQVSLTGLWDECKSCLESSCMRFYTTCQPSWSTVINKIESFFKKMPQLIFPFREDEAEALPVTEKSDEEDAQLSQIEGTFSQLAMDVNTLFNRSTNVFKQIRKEFDQAFQTYFISDADLTEAYFLPALSETTPQNTSLLKSWDIPNFFQLFFDFSKSILTGIGEMITEMLKGMKNLPEQVKEPDKGGMFSEVFPGHNRVPCKELSQNLSGCSEFHERCQKCQENLLQDCPNVPELHMKFDEAFKLVNISEQQYTQIFQMTQHHMEDMIAMMGKMREKFGWVTELSHWTRGSENIFNIIKVAPRIGEEKSANSNDTLLEVSILTSPTFTIKVPQDVSMENSDFIEHVVGKALQYYKQHF</sequence>
<name>A0A4X2KWK6_VOMUR</name>
<dbReference type="GO" id="GO:0005634">
    <property type="term" value="C:nucleus"/>
    <property type="evidence" value="ECO:0007669"/>
    <property type="project" value="TreeGrafter"/>
</dbReference>
<keyword evidence="6" id="KW-1015">Disulfide bond</keyword>
<dbReference type="Proteomes" id="UP000314987">
    <property type="component" value="Unassembled WGS sequence"/>
</dbReference>
<gene>
    <name evidence="12" type="primary">LOC114031768</name>
</gene>
<dbReference type="InterPro" id="IPR016015">
    <property type="entry name" value="Clusterin_C"/>
</dbReference>
<dbReference type="PANTHER" id="PTHR10970:SF2">
    <property type="entry name" value="CLUSTERIN-LIKE PROTEIN 1"/>
    <property type="match status" value="1"/>
</dbReference>
<dbReference type="AlphaFoldDB" id="A0A4X2KWK6"/>